<evidence type="ECO:0000313" key="1">
    <source>
        <dbReference type="EMBL" id="RZU39356.1"/>
    </source>
</evidence>
<dbReference type="Proteomes" id="UP000292958">
    <property type="component" value="Unassembled WGS sequence"/>
</dbReference>
<protein>
    <submittedName>
        <fullName evidence="1">Uncharacterized protein</fullName>
    </submittedName>
</protein>
<evidence type="ECO:0000313" key="2">
    <source>
        <dbReference type="Proteomes" id="UP000292958"/>
    </source>
</evidence>
<sequence>MVAYVLAKSKVHGALEAYTQYSYLTRAPWYVGPGDPKNAHLSMTYFGFRYVLPSTSGTLLRVPYPN</sequence>
<comment type="caution">
    <text evidence="1">The sequence shown here is derived from an EMBL/GenBank/DDBJ whole genome shotgun (WGS) entry which is preliminary data.</text>
</comment>
<keyword evidence="2" id="KW-1185">Reference proteome</keyword>
<accession>A0A4V2G421</accession>
<name>A0A4V2G421_9BACT</name>
<dbReference type="EMBL" id="SHKW01000001">
    <property type="protein sequence ID" value="RZU39356.1"/>
    <property type="molecule type" value="Genomic_DNA"/>
</dbReference>
<organism evidence="1 2">
    <name type="scientific">Edaphobacter modestus</name>
    <dbReference type="NCBI Taxonomy" id="388466"/>
    <lineage>
        <taxon>Bacteria</taxon>
        <taxon>Pseudomonadati</taxon>
        <taxon>Acidobacteriota</taxon>
        <taxon>Terriglobia</taxon>
        <taxon>Terriglobales</taxon>
        <taxon>Acidobacteriaceae</taxon>
        <taxon>Edaphobacter</taxon>
    </lineage>
</organism>
<proteinExistence type="predicted"/>
<gene>
    <name evidence="1" type="ORF">BDD14_0730</name>
</gene>
<dbReference type="AlphaFoldDB" id="A0A4V2G421"/>
<reference evidence="1 2" key="1">
    <citation type="submission" date="2019-02" db="EMBL/GenBank/DDBJ databases">
        <title>Genomic Encyclopedia of Archaeal and Bacterial Type Strains, Phase II (KMG-II): from individual species to whole genera.</title>
        <authorList>
            <person name="Goeker M."/>
        </authorList>
    </citation>
    <scope>NUCLEOTIDE SEQUENCE [LARGE SCALE GENOMIC DNA]</scope>
    <source>
        <strain evidence="1 2">DSM 18101</strain>
    </source>
</reference>